<dbReference type="PROSITE" id="PS50109">
    <property type="entry name" value="HIS_KIN"/>
    <property type="match status" value="1"/>
</dbReference>
<evidence type="ECO:0000313" key="15">
    <source>
        <dbReference type="EMBL" id="GIH96762.1"/>
    </source>
</evidence>
<organism evidence="15 16">
    <name type="scientific">Planobispora siamensis</name>
    <dbReference type="NCBI Taxonomy" id="936338"/>
    <lineage>
        <taxon>Bacteria</taxon>
        <taxon>Bacillati</taxon>
        <taxon>Actinomycetota</taxon>
        <taxon>Actinomycetes</taxon>
        <taxon>Streptosporangiales</taxon>
        <taxon>Streptosporangiaceae</taxon>
        <taxon>Planobispora</taxon>
    </lineage>
</organism>
<dbReference type="GO" id="GO:0005886">
    <property type="term" value="C:plasma membrane"/>
    <property type="evidence" value="ECO:0007669"/>
    <property type="project" value="UniProtKB-SubCell"/>
</dbReference>
<proteinExistence type="predicted"/>
<keyword evidence="5" id="KW-0808">Transferase</keyword>
<comment type="caution">
    <text evidence="15">The sequence shown here is derived from an EMBL/GenBank/DDBJ whole genome shotgun (WGS) entry which is preliminary data.</text>
</comment>
<evidence type="ECO:0000256" key="10">
    <source>
        <dbReference type="ARBA" id="ARBA00023136"/>
    </source>
</evidence>
<dbReference type="GO" id="GO:0000155">
    <property type="term" value="F:phosphorelay sensor kinase activity"/>
    <property type="evidence" value="ECO:0007669"/>
    <property type="project" value="InterPro"/>
</dbReference>
<dbReference type="InterPro" id="IPR003661">
    <property type="entry name" value="HisK_dim/P_dom"/>
</dbReference>
<evidence type="ECO:0000256" key="4">
    <source>
        <dbReference type="ARBA" id="ARBA00022553"/>
    </source>
</evidence>
<dbReference type="EMBL" id="BOOJ01000070">
    <property type="protein sequence ID" value="GIH96762.1"/>
    <property type="molecule type" value="Genomic_DNA"/>
</dbReference>
<dbReference type="CDD" id="cd00082">
    <property type="entry name" value="HisKA"/>
    <property type="match status" value="1"/>
</dbReference>
<dbReference type="SMART" id="SM00387">
    <property type="entry name" value="HATPase_c"/>
    <property type="match status" value="1"/>
</dbReference>
<keyword evidence="6 12" id="KW-0812">Transmembrane</keyword>
<dbReference type="EC" id="2.7.13.3" evidence="3"/>
<evidence type="ECO:0000256" key="3">
    <source>
        <dbReference type="ARBA" id="ARBA00012438"/>
    </source>
</evidence>
<evidence type="ECO:0000256" key="9">
    <source>
        <dbReference type="ARBA" id="ARBA00023012"/>
    </source>
</evidence>
<feature type="domain" description="HAMP" evidence="14">
    <location>
        <begin position="114"/>
        <end position="167"/>
    </location>
</feature>
<evidence type="ECO:0000259" key="14">
    <source>
        <dbReference type="PROSITE" id="PS50885"/>
    </source>
</evidence>
<dbReference type="PANTHER" id="PTHR45436:SF5">
    <property type="entry name" value="SENSOR HISTIDINE KINASE TRCS"/>
    <property type="match status" value="1"/>
</dbReference>
<evidence type="ECO:0000256" key="1">
    <source>
        <dbReference type="ARBA" id="ARBA00000085"/>
    </source>
</evidence>
<sequence length="432" mass="44849">MPSRTRPAAERSRSAAADRARRLPGLRRPLSLRGRLVVTVAGLVALALGTVAGATFGALQDWRGHEGARLLAMDTPQALLAASDELTGRVANVMIISSVTALAGLTLLAAHLVRRGLRPLDRIVEAAADIGAGDLDRRIETAPDGSEVGRLGHALNAMLGQIEKAFRQREESQDRLRRFVADASHELRTPIATIRGYAELFRRGAAGRPQDLATAMRRIEAEAARMGALVDEMLLLARLDQGRPLERAPVELTGIAADAVADALAVDPDRPLSVEHDGPVEVRGDAARLRQVVGNLLANVLAHTPPGTPAVVRVSMTAGTGPADAAGSAGPARRAGEAPVEAGEAVIEVADEGSGLTPEQCALVFERFYRADRTREGPGDRGGAGLGLSIVAAVAAAHGGRAEAVARPGGGAVFRVRLPAGDADPAPPGMAS</sequence>
<evidence type="ECO:0000256" key="8">
    <source>
        <dbReference type="ARBA" id="ARBA00022989"/>
    </source>
</evidence>
<dbReference type="FunFam" id="1.10.287.130:FF:000001">
    <property type="entry name" value="Two-component sensor histidine kinase"/>
    <property type="match status" value="1"/>
</dbReference>
<dbReference type="InterPro" id="IPR004358">
    <property type="entry name" value="Sig_transdc_His_kin-like_C"/>
</dbReference>
<dbReference type="InterPro" id="IPR036890">
    <property type="entry name" value="HATPase_C_sf"/>
</dbReference>
<dbReference type="InterPro" id="IPR005467">
    <property type="entry name" value="His_kinase_dom"/>
</dbReference>
<dbReference type="Pfam" id="PF02518">
    <property type="entry name" value="HATPase_c"/>
    <property type="match status" value="1"/>
</dbReference>
<dbReference type="Gene3D" id="6.10.340.10">
    <property type="match status" value="1"/>
</dbReference>
<dbReference type="PROSITE" id="PS50885">
    <property type="entry name" value="HAMP"/>
    <property type="match status" value="1"/>
</dbReference>
<keyword evidence="16" id="KW-1185">Reference proteome</keyword>
<dbReference type="Pfam" id="PF00512">
    <property type="entry name" value="HisKA"/>
    <property type="match status" value="1"/>
</dbReference>
<feature type="compositionally biased region" description="Basic and acidic residues" evidence="11">
    <location>
        <begin position="7"/>
        <end position="20"/>
    </location>
</feature>
<reference evidence="15 16" key="1">
    <citation type="submission" date="2021-01" db="EMBL/GenBank/DDBJ databases">
        <title>Whole genome shotgun sequence of Planobispora siamensis NBRC 107568.</title>
        <authorList>
            <person name="Komaki H."/>
            <person name="Tamura T."/>
        </authorList>
    </citation>
    <scope>NUCLEOTIDE SEQUENCE [LARGE SCALE GENOMIC DNA]</scope>
    <source>
        <strain evidence="15 16">NBRC 107568</strain>
    </source>
</reference>
<dbReference type="SUPFAM" id="SSF47384">
    <property type="entry name" value="Homodimeric domain of signal transducing histidine kinase"/>
    <property type="match status" value="1"/>
</dbReference>
<dbReference type="Gene3D" id="3.30.565.10">
    <property type="entry name" value="Histidine kinase-like ATPase, C-terminal domain"/>
    <property type="match status" value="1"/>
</dbReference>
<dbReference type="InterPro" id="IPR003594">
    <property type="entry name" value="HATPase_dom"/>
</dbReference>
<dbReference type="InterPro" id="IPR003660">
    <property type="entry name" value="HAMP_dom"/>
</dbReference>
<evidence type="ECO:0000256" key="12">
    <source>
        <dbReference type="SAM" id="Phobius"/>
    </source>
</evidence>
<evidence type="ECO:0000256" key="2">
    <source>
        <dbReference type="ARBA" id="ARBA00004236"/>
    </source>
</evidence>
<gene>
    <name evidence="15" type="ORF">Psi01_73920</name>
</gene>
<dbReference type="SMART" id="SM00304">
    <property type="entry name" value="HAMP"/>
    <property type="match status" value="1"/>
</dbReference>
<dbReference type="AlphaFoldDB" id="A0A8J3SPY0"/>
<keyword evidence="7" id="KW-0418">Kinase</keyword>
<dbReference type="Gene3D" id="1.10.287.130">
    <property type="match status" value="1"/>
</dbReference>
<dbReference type="InterPro" id="IPR050428">
    <property type="entry name" value="TCS_sensor_his_kinase"/>
</dbReference>
<dbReference type="RefSeq" id="WP_204068784.1">
    <property type="nucleotide sequence ID" value="NZ_BOOJ01000070.1"/>
</dbReference>
<dbReference type="PANTHER" id="PTHR45436">
    <property type="entry name" value="SENSOR HISTIDINE KINASE YKOH"/>
    <property type="match status" value="1"/>
</dbReference>
<keyword evidence="8 12" id="KW-1133">Transmembrane helix</keyword>
<dbReference type="PRINTS" id="PR00344">
    <property type="entry name" value="BCTRLSENSOR"/>
</dbReference>
<evidence type="ECO:0000313" key="16">
    <source>
        <dbReference type="Proteomes" id="UP000619788"/>
    </source>
</evidence>
<evidence type="ECO:0000256" key="11">
    <source>
        <dbReference type="SAM" id="MobiDB-lite"/>
    </source>
</evidence>
<comment type="subcellular location">
    <subcellularLocation>
        <location evidence="2">Cell membrane</location>
    </subcellularLocation>
</comment>
<feature type="transmembrane region" description="Helical" evidence="12">
    <location>
        <begin position="93"/>
        <end position="113"/>
    </location>
</feature>
<dbReference type="CDD" id="cd00075">
    <property type="entry name" value="HATPase"/>
    <property type="match status" value="1"/>
</dbReference>
<dbReference type="SUPFAM" id="SSF55874">
    <property type="entry name" value="ATPase domain of HSP90 chaperone/DNA topoisomerase II/histidine kinase"/>
    <property type="match status" value="1"/>
</dbReference>
<feature type="transmembrane region" description="Helical" evidence="12">
    <location>
        <begin position="36"/>
        <end position="59"/>
    </location>
</feature>
<keyword evidence="4" id="KW-0597">Phosphoprotein</keyword>
<accession>A0A8J3SPY0</accession>
<evidence type="ECO:0000256" key="6">
    <source>
        <dbReference type="ARBA" id="ARBA00022692"/>
    </source>
</evidence>
<dbReference type="Pfam" id="PF00672">
    <property type="entry name" value="HAMP"/>
    <property type="match status" value="1"/>
</dbReference>
<evidence type="ECO:0000259" key="13">
    <source>
        <dbReference type="PROSITE" id="PS50109"/>
    </source>
</evidence>
<evidence type="ECO:0000256" key="5">
    <source>
        <dbReference type="ARBA" id="ARBA00022679"/>
    </source>
</evidence>
<keyword evidence="9" id="KW-0902">Two-component regulatory system</keyword>
<feature type="domain" description="Histidine kinase" evidence="13">
    <location>
        <begin position="182"/>
        <end position="422"/>
    </location>
</feature>
<keyword evidence="10 12" id="KW-0472">Membrane</keyword>
<dbReference type="SUPFAM" id="SSF158472">
    <property type="entry name" value="HAMP domain-like"/>
    <property type="match status" value="1"/>
</dbReference>
<feature type="region of interest" description="Disordered" evidence="11">
    <location>
        <begin position="1"/>
        <end position="20"/>
    </location>
</feature>
<dbReference type="Proteomes" id="UP000619788">
    <property type="component" value="Unassembled WGS sequence"/>
</dbReference>
<evidence type="ECO:0000256" key="7">
    <source>
        <dbReference type="ARBA" id="ARBA00022777"/>
    </source>
</evidence>
<comment type="catalytic activity">
    <reaction evidence="1">
        <text>ATP + protein L-histidine = ADP + protein N-phospho-L-histidine.</text>
        <dbReference type="EC" id="2.7.13.3"/>
    </reaction>
</comment>
<name>A0A8J3SPY0_9ACTN</name>
<protein>
    <recommendedName>
        <fullName evidence="3">histidine kinase</fullName>
        <ecNumber evidence="3">2.7.13.3</ecNumber>
    </recommendedName>
</protein>
<dbReference type="SMART" id="SM00388">
    <property type="entry name" value="HisKA"/>
    <property type="match status" value="1"/>
</dbReference>
<dbReference type="InterPro" id="IPR036097">
    <property type="entry name" value="HisK_dim/P_sf"/>
</dbReference>
<dbReference type="CDD" id="cd06225">
    <property type="entry name" value="HAMP"/>
    <property type="match status" value="1"/>
</dbReference>